<dbReference type="FunFam" id="3.40.50.300:FF:000496">
    <property type="entry name" value="Nucleolar GTP-binding protein 1"/>
    <property type="match status" value="1"/>
</dbReference>
<dbReference type="PRINTS" id="PR00326">
    <property type="entry name" value="GTP1OBG"/>
</dbReference>
<reference evidence="12" key="2">
    <citation type="submission" date="2012-08" db="EMBL/GenBank/DDBJ databases">
        <title>Genome sequence of Kazachstania naganishii.</title>
        <authorList>
            <person name="Gordon J.L."/>
            <person name="Armisen D."/>
            <person name="Proux-Wera E."/>
            <person name="OhEigeartaigh S.S."/>
            <person name="Byrne K.P."/>
            <person name="Wolfe K.H."/>
        </authorList>
    </citation>
    <scope>NUCLEOTIDE SEQUENCE [LARGE SCALE GENOMIC DNA]</scope>
    <source>
        <strain evidence="12">ATCC MYA-139 / BCRC 22969 / CBS 8797 / CCRC 22969 / KCTC 17520 / NBRC 10181 / NCYC 3082</strain>
    </source>
</reference>
<dbReference type="Gene3D" id="1.20.120.1190">
    <property type="match status" value="1"/>
</dbReference>
<dbReference type="InterPro" id="IPR024926">
    <property type="entry name" value="NOG1"/>
</dbReference>
<feature type="domain" description="OBG-type G" evidence="10">
    <location>
        <begin position="168"/>
        <end position="340"/>
    </location>
</feature>
<dbReference type="PROSITE" id="PS51710">
    <property type="entry name" value="G_OBG"/>
    <property type="match status" value="1"/>
</dbReference>
<evidence type="ECO:0000259" key="10">
    <source>
        <dbReference type="PROSITE" id="PS51710"/>
    </source>
</evidence>
<dbReference type="GeneID" id="34523669"/>
<dbReference type="GO" id="GO:0005525">
    <property type="term" value="F:GTP binding"/>
    <property type="evidence" value="ECO:0007669"/>
    <property type="project" value="UniProtKB-KW"/>
</dbReference>
<evidence type="ECO:0000256" key="9">
    <source>
        <dbReference type="SAM" id="MobiDB-lite"/>
    </source>
</evidence>
<feature type="compositionally biased region" description="Basic residues" evidence="9">
    <location>
        <begin position="634"/>
        <end position="643"/>
    </location>
</feature>
<comment type="similarity">
    <text evidence="8">Belongs to the TRAFAC class OBG-HflX-like GTPase superfamily. OBG GTPase family. NOG subfamily.</text>
</comment>
<evidence type="ECO:0000256" key="7">
    <source>
        <dbReference type="ARBA" id="ARBA00023242"/>
    </source>
</evidence>
<dbReference type="InterPro" id="IPR031167">
    <property type="entry name" value="G_OBG"/>
</dbReference>
<dbReference type="AlphaFoldDB" id="J7S295"/>
<organism evidence="11 12">
    <name type="scientific">Huiozyma naganishii (strain ATCC MYA-139 / BCRC 22969 / CBS 8797 / KCTC 17520 / NBRC 10181 / NCYC 3082 / Yp74L-3)</name>
    <name type="common">Yeast</name>
    <name type="synonym">Kazachstania naganishii</name>
    <dbReference type="NCBI Taxonomy" id="1071383"/>
    <lineage>
        <taxon>Eukaryota</taxon>
        <taxon>Fungi</taxon>
        <taxon>Dikarya</taxon>
        <taxon>Ascomycota</taxon>
        <taxon>Saccharomycotina</taxon>
        <taxon>Saccharomycetes</taxon>
        <taxon>Saccharomycetales</taxon>
        <taxon>Saccharomycetaceae</taxon>
        <taxon>Huiozyma</taxon>
    </lineage>
</organism>
<dbReference type="CDD" id="cd01897">
    <property type="entry name" value="NOG"/>
    <property type="match status" value="1"/>
</dbReference>
<comment type="subcellular location">
    <subcellularLocation>
        <location evidence="2 8">Nucleus</location>
        <location evidence="2 8">Nucleolus</location>
    </subcellularLocation>
</comment>
<evidence type="ECO:0000256" key="1">
    <source>
        <dbReference type="ARBA" id="ARBA00002889"/>
    </source>
</evidence>
<feature type="region of interest" description="Disordered" evidence="9">
    <location>
        <begin position="593"/>
        <end position="649"/>
    </location>
</feature>
<dbReference type="GO" id="GO:1902626">
    <property type="term" value="P:assembly of large subunit precursor of preribosome"/>
    <property type="evidence" value="ECO:0007669"/>
    <property type="project" value="EnsemblFungi"/>
</dbReference>
<dbReference type="PIRSF" id="PIRSF038919">
    <property type="entry name" value="NOG1"/>
    <property type="match status" value="1"/>
</dbReference>
<feature type="compositionally biased region" description="Basic and acidic residues" evidence="9">
    <location>
        <begin position="600"/>
        <end position="613"/>
    </location>
</feature>
<evidence type="ECO:0000256" key="4">
    <source>
        <dbReference type="ARBA" id="ARBA00022517"/>
    </source>
</evidence>
<dbReference type="Pfam" id="PF08155">
    <property type="entry name" value="NOGCT"/>
    <property type="match status" value="1"/>
</dbReference>
<comment type="function">
    <text evidence="1 8">Involved in the biogenesis of the 60S ribosomal subunit.</text>
</comment>
<dbReference type="SUPFAM" id="SSF52540">
    <property type="entry name" value="P-loop containing nucleoside triphosphate hydrolases"/>
    <property type="match status" value="1"/>
</dbReference>
<gene>
    <name evidence="11" type="primary">KNAG0A03530</name>
    <name evidence="11" type="ordered locus">KNAG_0A03530</name>
</gene>
<evidence type="ECO:0000313" key="11">
    <source>
        <dbReference type="EMBL" id="CCK68034.1"/>
    </source>
</evidence>
<protein>
    <recommendedName>
        <fullName evidence="3 8">Nucleolar GTP-binding protein 1</fullName>
    </recommendedName>
</protein>
<dbReference type="InterPro" id="IPR010674">
    <property type="entry name" value="NOG1_Rossman_fold_dom"/>
</dbReference>
<evidence type="ECO:0000256" key="2">
    <source>
        <dbReference type="ARBA" id="ARBA00004604"/>
    </source>
</evidence>
<name>J7S295_HUIN7</name>
<dbReference type="OMA" id="EWKNDVM"/>
<dbReference type="EMBL" id="HE978314">
    <property type="protein sequence ID" value="CCK68034.1"/>
    <property type="molecule type" value="Genomic_DNA"/>
</dbReference>
<dbReference type="GO" id="GO:0005730">
    <property type="term" value="C:nucleolus"/>
    <property type="evidence" value="ECO:0007669"/>
    <property type="project" value="UniProtKB-SubCell"/>
</dbReference>
<dbReference type="HOGENOM" id="CLU_011784_4_1_1"/>
<keyword evidence="12" id="KW-1185">Reference proteome</keyword>
<dbReference type="GO" id="GO:0030687">
    <property type="term" value="C:preribosome, large subunit precursor"/>
    <property type="evidence" value="ECO:0007669"/>
    <property type="project" value="EnsemblFungi"/>
</dbReference>
<dbReference type="Gene3D" id="3.40.50.300">
    <property type="entry name" value="P-loop containing nucleotide triphosphate hydrolases"/>
    <property type="match status" value="1"/>
</dbReference>
<dbReference type="KEGG" id="kng:KNAG_0A03530"/>
<keyword evidence="6" id="KW-0342">GTP-binding</keyword>
<dbReference type="PANTHER" id="PTHR45759">
    <property type="entry name" value="NUCLEOLAR GTP-BINDING PROTEIN 1"/>
    <property type="match status" value="1"/>
</dbReference>
<dbReference type="eggNOG" id="KOG1490">
    <property type="taxonomic scope" value="Eukaryota"/>
</dbReference>
<dbReference type="GO" id="GO:0006364">
    <property type="term" value="P:rRNA processing"/>
    <property type="evidence" value="ECO:0007669"/>
    <property type="project" value="EnsemblFungi"/>
</dbReference>
<sequence length="649" mass="74725">MQLSWKDIPTVAPANDLLDIVLNRTQRKTPTVIRPGFKITRIRAFYMRKVRFTAEGFEEKFDDILKGFPNINDVHPFHRDLMDTLYEKNHYKISLAAVSRAKSLVEQVSRDYTRLLKFGQSLFQCKQLKRAALGRMATIVKKLKDPMNYLEQVRQHLGRLPSIDPNTRTLLICGYPNVGKSSFLRCITKADVEVQPYAFTTKSLYVGHFDYKYLRFQAIDTPGILDRPTEDMNNIEMQSIYAIAHLRSCVLYFMDLSERCGFTIEAQVKLFHSIKPLFANKSVMVVINKTDIIRPEDLDEDRAQLLQTVKDVDGVEIMCTSCQMEENVMEVRNKACEKLLASRIENKLKSQARINNVLNKIHVAQPQARDDISRTPYIPDAVKSLKKYDPEDPEKRILARDIEAENGGAGVFNVNLKDKYILEDDEWKNDVMPEILDGKNVYDFLDPEIAAKLQALEEEEERLEAEGFYNSDDDEETYEGFDVEEVDDIKDKALWIRDRQKKMIKEARNRKSLKNKAIMPRSKLSKSFSQMENHMSTLGHDMSSLQERHNVAYEKGKYRERGADVVFGDVDESTAASVSENGGKLRQQDRLLDGVADGSSRSKADRMNKLQRRDRNRHARQGEADRHTAVSLLKHLHSGKRGIGKTDFR</sequence>
<keyword evidence="4 8" id="KW-0690">Ribosome biogenesis</keyword>
<dbReference type="STRING" id="1071383.J7S295"/>
<evidence type="ECO:0000256" key="8">
    <source>
        <dbReference type="PIRNR" id="PIRNR038919"/>
    </source>
</evidence>
<dbReference type="GO" id="GO:0000054">
    <property type="term" value="P:ribosomal subunit export from nucleus"/>
    <property type="evidence" value="ECO:0007669"/>
    <property type="project" value="EnsemblFungi"/>
</dbReference>
<reference evidence="11 12" key="1">
    <citation type="journal article" date="2011" name="Proc. Natl. Acad. Sci. U.S.A.">
        <title>Evolutionary erosion of yeast sex chromosomes by mating-type switching accidents.</title>
        <authorList>
            <person name="Gordon J.L."/>
            <person name="Armisen D."/>
            <person name="Proux-Wera E."/>
            <person name="Oheigeartaigh S.S."/>
            <person name="Byrne K.P."/>
            <person name="Wolfe K.H."/>
        </authorList>
    </citation>
    <scope>NUCLEOTIDE SEQUENCE [LARGE SCALE GENOMIC DNA]</scope>
    <source>
        <strain evidence="12">ATCC MYA-139 / BCRC 22969 / CBS 8797 / CCRC 22969 / KCTC 17520 / NBRC 10181 / NCYC 3082</strain>
    </source>
</reference>
<evidence type="ECO:0000256" key="3">
    <source>
        <dbReference type="ARBA" id="ARBA00022126"/>
    </source>
</evidence>
<dbReference type="RefSeq" id="XP_022462280.1">
    <property type="nucleotide sequence ID" value="XM_022607819.1"/>
</dbReference>
<dbReference type="Pfam" id="PF06858">
    <property type="entry name" value="NOG1"/>
    <property type="match status" value="1"/>
</dbReference>
<dbReference type="Proteomes" id="UP000006310">
    <property type="component" value="Chromosome 1"/>
</dbReference>
<dbReference type="InterPro" id="IPR006073">
    <property type="entry name" value="GTP-bd"/>
</dbReference>
<dbReference type="GO" id="GO:0005737">
    <property type="term" value="C:cytoplasm"/>
    <property type="evidence" value="ECO:0007669"/>
    <property type="project" value="EnsemblFungi"/>
</dbReference>
<dbReference type="Pfam" id="PF17835">
    <property type="entry name" value="NOG1_N"/>
    <property type="match status" value="1"/>
</dbReference>
<evidence type="ECO:0000256" key="6">
    <source>
        <dbReference type="ARBA" id="ARBA00023134"/>
    </source>
</evidence>
<proteinExistence type="inferred from homology"/>
<evidence type="ECO:0000313" key="12">
    <source>
        <dbReference type="Proteomes" id="UP000006310"/>
    </source>
</evidence>
<keyword evidence="7 8" id="KW-0539">Nucleus</keyword>
<dbReference type="InterPro" id="IPR041623">
    <property type="entry name" value="NOG1_N"/>
</dbReference>
<dbReference type="InterPro" id="IPR012973">
    <property type="entry name" value="NOG_C"/>
</dbReference>
<dbReference type="OrthoDB" id="415015at2759"/>
<accession>J7S295</accession>
<evidence type="ECO:0000256" key="5">
    <source>
        <dbReference type="ARBA" id="ARBA00022741"/>
    </source>
</evidence>
<keyword evidence="5" id="KW-0547">Nucleotide-binding</keyword>
<dbReference type="InterPro" id="IPR027417">
    <property type="entry name" value="P-loop_NTPase"/>
</dbReference>